<feature type="domain" description="F-box" evidence="1">
    <location>
        <begin position="25"/>
        <end position="71"/>
    </location>
</feature>
<keyword evidence="3" id="KW-1185">Reference proteome</keyword>
<proteinExistence type="predicted"/>
<dbReference type="Gene3D" id="1.20.1280.50">
    <property type="match status" value="1"/>
</dbReference>
<dbReference type="PROSITE" id="PS50181">
    <property type="entry name" value="FBOX"/>
    <property type="match status" value="1"/>
</dbReference>
<dbReference type="InterPro" id="IPR001810">
    <property type="entry name" value="F-box_dom"/>
</dbReference>
<dbReference type="Proteomes" id="UP001307849">
    <property type="component" value="Unassembled WGS sequence"/>
</dbReference>
<organism evidence="2 3">
    <name type="scientific">Arthrobotrys conoides</name>
    <dbReference type="NCBI Taxonomy" id="74498"/>
    <lineage>
        <taxon>Eukaryota</taxon>
        <taxon>Fungi</taxon>
        <taxon>Dikarya</taxon>
        <taxon>Ascomycota</taxon>
        <taxon>Pezizomycotina</taxon>
        <taxon>Orbiliomycetes</taxon>
        <taxon>Orbiliales</taxon>
        <taxon>Orbiliaceae</taxon>
        <taxon>Arthrobotrys</taxon>
    </lineage>
</organism>
<dbReference type="Pfam" id="PF00646">
    <property type="entry name" value="F-box"/>
    <property type="match status" value="1"/>
</dbReference>
<protein>
    <recommendedName>
        <fullName evidence="1">F-box domain-containing protein</fullName>
    </recommendedName>
</protein>
<dbReference type="AlphaFoldDB" id="A0AAN8N055"/>
<gene>
    <name evidence="2" type="ORF">TWF506_004737</name>
</gene>
<dbReference type="EMBL" id="JAVHJM010000015">
    <property type="protein sequence ID" value="KAK6497264.1"/>
    <property type="molecule type" value="Genomic_DNA"/>
</dbReference>
<reference evidence="2 3" key="1">
    <citation type="submission" date="2019-10" db="EMBL/GenBank/DDBJ databases">
        <authorList>
            <person name="Palmer J.M."/>
        </authorList>
    </citation>
    <scope>NUCLEOTIDE SEQUENCE [LARGE SCALE GENOMIC DNA]</scope>
    <source>
        <strain evidence="2 3">TWF506</strain>
    </source>
</reference>
<dbReference type="SUPFAM" id="SSF81383">
    <property type="entry name" value="F-box domain"/>
    <property type="match status" value="1"/>
</dbReference>
<name>A0AAN8N055_9PEZI</name>
<evidence type="ECO:0000259" key="1">
    <source>
        <dbReference type="PROSITE" id="PS50181"/>
    </source>
</evidence>
<evidence type="ECO:0000313" key="3">
    <source>
        <dbReference type="Proteomes" id="UP001307849"/>
    </source>
</evidence>
<dbReference type="InterPro" id="IPR036047">
    <property type="entry name" value="F-box-like_dom_sf"/>
</dbReference>
<evidence type="ECO:0000313" key="2">
    <source>
        <dbReference type="EMBL" id="KAK6497264.1"/>
    </source>
</evidence>
<accession>A0AAN8N055</accession>
<comment type="caution">
    <text evidence="2">The sequence shown here is derived from an EMBL/GenBank/DDBJ whole genome shotgun (WGS) entry which is preliminary data.</text>
</comment>
<sequence length="289" mass="32851">MTDTVTSRPERPILTLITENLPKPQLNILDLPHELQISILSYLPIGAQIFASMVCELWEDIIVNSKSFQKARYHRPNQKGFENRHHLLTHTGGLLCHVLRGKLVGYYFPRDGDDDEYPVDYVDQDYNSKILTADRLDITKCKFLDEPMFSPFTGEIGDIEIDTPYNEMAMVGHCICLEGRGIFSCSGNFPPVIPRNITIREFVQVISCIDKEAHDPRELLMCIGENYRSHASYVDNDLHHQLVLRGVGGGGNEGEVDDTGWNEAIVYLHPFSEPLNCTGVERPNFRDQM</sequence>